<dbReference type="AlphaFoldDB" id="A0A2T0RTG7"/>
<keyword evidence="3" id="KW-1185">Reference proteome</keyword>
<reference evidence="2 3" key="1">
    <citation type="submission" date="2018-03" db="EMBL/GenBank/DDBJ databases">
        <title>Genomic Encyclopedia of Archaeal and Bacterial Type Strains, Phase II (KMG-II): from individual species to whole genera.</title>
        <authorList>
            <person name="Goeker M."/>
        </authorList>
    </citation>
    <scope>NUCLEOTIDE SEQUENCE [LARGE SCALE GENOMIC DNA]</scope>
    <source>
        <strain evidence="2 3">DSM 29328</strain>
    </source>
</reference>
<dbReference type="PANTHER" id="PTHR36503:SF1">
    <property type="entry name" value="BLR2520 PROTEIN"/>
    <property type="match status" value="1"/>
</dbReference>
<dbReference type="GO" id="GO:0051213">
    <property type="term" value="F:dioxygenase activity"/>
    <property type="evidence" value="ECO:0007669"/>
    <property type="project" value="UniProtKB-KW"/>
</dbReference>
<dbReference type="OrthoDB" id="2719609at2"/>
<keyword evidence="2" id="KW-0560">Oxidoreductase</keyword>
<sequence>MELGAFSVSLSVTDLKASMAFYARLGFEPVAGNEADNWIILRNGTCTLGLFQGMFTGNMLTFNPGWQSEEREHAAFTDIRDIQAHLQEAGITLDETTDPAGTGPAHILLKDPDGNAIFLDQHVPAPTR</sequence>
<accession>A0A2T0RTG7</accession>
<dbReference type="Gene3D" id="3.10.180.10">
    <property type="entry name" value="2,3-Dihydroxybiphenyl 1,2-Dioxygenase, domain 1"/>
    <property type="match status" value="1"/>
</dbReference>
<dbReference type="RefSeq" id="WP_106204823.1">
    <property type="nucleotide sequence ID" value="NZ_PVTD01000003.1"/>
</dbReference>
<dbReference type="CDD" id="cd06587">
    <property type="entry name" value="VOC"/>
    <property type="match status" value="1"/>
</dbReference>
<dbReference type="InterPro" id="IPR029068">
    <property type="entry name" value="Glyas_Bleomycin-R_OHBP_Dase"/>
</dbReference>
<evidence type="ECO:0000259" key="1">
    <source>
        <dbReference type="PROSITE" id="PS51819"/>
    </source>
</evidence>
<dbReference type="PROSITE" id="PS51819">
    <property type="entry name" value="VOC"/>
    <property type="match status" value="1"/>
</dbReference>
<dbReference type="EMBL" id="PVTD01000003">
    <property type="protein sequence ID" value="PRY24461.1"/>
    <property type="molecule type" value="Genomic_DNA"/>
</dbReference>
<feature type="domain" description="VOC" evidence="1">
    <location>
        <begin position="4"/>
        <end position="122"/>
    </location>
</feature>
<evidence type="ECO:0000313" key="3">
    <source>
        <dbReference type="Proteomes" id="UP000239480"/>
    </source>
</evidence>
<gene>
    <name evidence="2" type="ORF">CLV78_103327</name>
</gene>
<protein>
    <submittedName>
        <fullName evidence="2">Glyoxalase/bleomycin resistance protein/dioxygenase superfamily protein</fullName>
    </submittedName>
</protein>
<organism evidence="2 3">
    <name type="scientific">Aliiruegeria haliotis</name>
    <dbReference type="NCBI Taxonomy" id="1280846"/>
    <lineage>
        <taxon>Bacteria</taxon>
        <taxon>Pseudomonadati</taxon>
        <taxon>Pseudomonadota</taxon>
        <taxon>Alphaproteobacteria</taxon>
        <taxon>Rhodobacterales</taxon>
        <taxon>Roseobacteraceae</taxon>
        <taxon>Aliiruegeria</taxon>
    </lineage>
</organism>
<dbReference type="InterPro" id="IPR004360">
    <property type="entry name" value="Glyas_Fos-R_dOase_dom"/>
</dbReference>
<dbReference type="InterPro" id="IPR037523">
    <property type="entry name" value="VOC_core"/>
</dbReference>
<comment type="caution">
    <text evidence="2">The sequence shown here is derived from an EMBL/GenBank/DDBJ whole genome shotgun (WGS) entry which is preliminary data.</text>
</comment>
<dbReference type="PANTHER" id="PTHR36503">
    <property type="entry name" value="BLR2520 PROTEIN"/>
    <property type="match status" value="1"/>
</dbReference>
<name>A0A2T0RTG7_9RHOB</name>
<dbReference type="SUPFAM" id="SSF54593">
    <property type="entry name" value="Glyoxalase/Bleomycin resistance protein/Dihydroxybiphenyl dioxygenase"/>
    <property type="match status" value="1"/>
</dbReference>
<dbReference type="Proteomes" id="UP000239480">
    <property type="component" value="Unassembled WGS sequence"/>
</dbReference>
<keyword evidence="2" id="KW-0223">Dioxygenase</keyword>
<dbReference type="Pfam" id="PF00903">
    <property type="entry name" value="Glyoxalase"/>
    <property type="match status" value="1"/>
</dbReference>
<proteinExistence type="predicted"/>
<evidence type="ECO:0000313" key="2">
    <source>
        <dbReference type="EMBL" id="PRY24461.1"/>
    </source>
</evidence>